<sequence>MWPHDHLPAGITISATVFIVVITLIRLALTLHTSVFGRMINTLLGFDAAAALLREPVFARQVAKFVPGGLPSVFDTWHWLTVTAWACGLGMALLHENGPVRYRSQFKIVIGISAAIGLAFLFLSAPARSQGMTSIAEYGGWRYGIYIGLYSALPVIVSGYYYILKVRGTVWRTTTLWERITVAALVCFGVASSLPVCMMAVSVALDAVGAGNAFTRNTYNLVADGFASGEPGLFVFAALVTVYVPSAVQAVVQQLRLDRESRAARRMYPLWRDLTAAAPQVVFQLKRADNWNVSPQERLHRRRMEIHDAAEIVARYVLPLPNAIDDLIESTVEEDDQEDLRMVAELFLAAKRLTDAGGEPAGEPAARGADVPDEQTLLRLWQPTKALIHSAGHGADRRTPIGTRRFTSGMVKSGAITVPAPKPARKTTDPAGLADPGNRLAV</sequence>
<dbReference type="EMBL" id="VXLC01000003">
    <property type="protein sequence ID" value="KAA8888898.1"/>
    <property type="molecule type" value="Genomic_DNA"/>
</dbReference>
<feature type="transmembrane region" description="Helical" evidence="2">
    <location>
        <begin position="233"/>
        <end position="252"/>
    </location>
</feature>
<dbReference type="Pfam" id="PF20182">
    <property type="entry name" value="DUF6545"/>
    <property type="match status" value="1"/>
</dbReference>
<dbReference type="AlphaFoldDB" id="A0A5N0EHM9"/>
<accession>A0A5N0EHM9</accession>
<dbReference type="RefSeq" id="WP_150401173.1">
    <property type="nucleotide sequence ID" value="NZ_JBHJYQ010000002.1"/>
</dbReference>
<keyword evidence="2" id="KW-0812">Transmembrane</keyword>
<feature type="transmembrane region" description="Helical" evidence="2">
    <location>
        <begin position="6"/>
        <end position="27"/>
    </location>
</feature>
<evidence type="ECO:0000313" key="5">
    <source>
        <dbReference type="Proteomes" id="UP000323876"/>
    </source>
</evidence>
<keyword evidence="2" id="KW-0472">Membrane</keyword>
<feature type="transmembrane region" description="Helical" evidence="2">
    <location>
        <begin position="176"/>
        <end position="205"/>
    </location>
</feature>
<keyword evidence="5" id="KW-1185">Reference proteome</keyword>
<feature type="transmembrane region" description="Helical" evidence="2">
    <location>
        <begin position="77"/>
        <end position="94"/>
    </location>
</feature>
<evidence type="ECO:0000256" key="1">
    <source>
        <dbReference type="SAM" id="MobiDB-lite"/>
    </source>
</evidence>
<comment type="caution">
    <text evidence="4">The sequence shown here is derived from an EMBL/GenBank/DDBJ whole genome shotgun (WGS) entry which is preliminary data.</text>
</comment>
<keyword evidence="2" id="KW-1133">Transmembrane helix</keyword>
<organism evidence="4 5">
    <name type="scientific">Nocardia colli</name>
    <dbReference type="NCBI Taxonomy" id="2545717"/>
    <lineage>
        <taxon>Bacteria</taxon>
        <taxon>Bacillati</taxon>
        <taxon>Actinomycetota</taxon>
        <taxon>Actinomycetes</taxon>
        <taxon>Mycobacteriales</taxon>
        <taxon>Nocardiaceae</taxon>
        <taxon>Nocardia</taxon>
    </lineage>
</organism>
<feature type="domain" description="DUF6545" evidence="3">
    <location>
        <begin position="257"/>
        <end position="375"/>
    </location>
</feature>
<gene>
    <name evidence="4" type="ORF">F3087_07805</name>
</gene>
<evidence type="ECO:0000259" key="3">
    <source>
        <dbReference type="Pfam" id="PF20182"/>
    </source>
</evidence>
<protein>
    <recommendedName>
        <fullName evidence="3">DUF6545 domain-containing protein</fullName>
    </recommendedName>
</protein>
<evidence type="ECO:0000256" key="2">
    <source>
        <dbReference type="SAM" id="Phobius"/>
    </source>
</evidence>
<dbReference type="OrthoDB" id="4534312at2"/>
<evidence type="ECO:0000313" key="4">
    <source>
        <dbReference type="EMBL" id="KAA8888898.1"/>
    </source>
</evidence>
<reference evidence="4 5" key="1">
    <citation type="submission" date="2019-09" db="EMBL/GenBank/DDBJ databases">
        <authorList>
            <person name="Wang X."/>
        </authorList>
    </citation>
    <scope>NUCLEOTIDE SEQUENCE [LARGE SCALE GENOMIC DNA]</scope>
    <source>
        <strain evidence="4 5">CICC 11023</strain>
    </source>
</reference>
<dbReference type="Proteomes" id="UP000323876">
    <property type="component" value="Unassembled WGS sequence"/>
</dbReference>
<dbReference type="InterPro" id="IPR046675">
    <property type="entry name" value="DUF6545"/>
</dbReference>
<feature type="transmembrane region" description="Helical" evidence="2">
    <location>
        <begin position="106"/>
        <end position="123"/>
    </location>
</feature>
<feature type="transmembrane region" description="Helical" evidence="2">
    <location>
        <begin position="143"/>
        <end position="164"/>
    </location>
</feature>
<feature type="region of interest" description="Disordered" evidence="1">
    <location>
        <begin position="414"/>
        <end position="442"/>
    </location>
</feature>
<proteinExistence type="predicted"/>
<name>A0A5N0EHM9_9NOCA</name>